<dbReference type="InterPro" id="IPR000866">
    <property type="entry name" value="AhpC/TSA"/>
</dbReference>
<keyword evidence="4 14" id="KW-0575">Peroxidase</keyword>
<evidence type="ECO:0000256" key="9">
    <source>
        <dbReference type="ARBA" id="ARBA00032824"/>
    </source>
</evidence>
<organism evidence="14 15">
    <name type="scientific">Microbulbifer salipaludis</name>
    <dbReference type="NCBI Taxonomy" id="187980"/>
    <lineage>
        <taxon>Bacteria</taxon>
        <taxon>Pseudomonadati</taxon>
        <taxon>Pseudomonadota</taxon>
        <taxon>Gammaproteobacteria</taxon>
        <taxon>Cellvibrionales</taxon>
        <taxon>Microbulbiferaceae</taxon>
        <taxon>Microbulbifer</taxon>
    </lineage>
</organism>
<keyword evidence="8" id="KW-0676">Redox-active center</keyword>
<reference evidence="14 15" key="1">
    <citation type="submission" date="2020-12" db="EMBL/GenBank/DDBJ databases">
        <title>Oil enriched cultivation method for isolating marine PHA-producing bacteria.</title>
        <authorList>
            <person name="Zheng W."/>
            <person name="Yu S."/>
            <person name="Huang Y."/>
        </authorList>
    </citation>
    <scope>NUCLEOTIDE SEQUENCE [LARGE SCALE GENOMIC DNA]</scope>
    <source>
        <strain evidence="14 15">SN0-2</strain>
    </source>
</reference>
<evidence type="ECO:0000256" key="12">
    <source>
        <dbReference type="ARBA" id="ARBA00049091"/>
    </source>
</evidence>
<evidence type="ECO:0000256" key="2">
    <source>
        <dbReference type="ARBA" id="ARBA00011245"/>
    </source>
</evidence>
<dbReference type="InterPro" id="IPR024706">
    <property type="entry name" value="Peroxiredoxin_AhpC-typ"/>
</dbReference>
<evidence type="ECO:0000256" key="11">
    <source>
        <dbReference type="ARBA" id="ARBA00042639"/>
    </source>
</evidence>
<evidence type="ECO:0000256" key="8">
    <source>
        <dbReference type="ARBA" id="ARBA00023284"/>
    </source>
</evidence>
<dbReference type="PROSITE" id="PS51352">
    <property type="entry name" value="THIOREDOXIN_2"/>
    <property type="match status" value="1"/>
</dbReference>
<evidence type="ECO:0000256" key="7">
    <source>
        <dbReference type="ARBA" id="ARBA00023157"/>
    </source>
</evidence>
<dbReference type="NCBIfam" id="NF006960">
    <property type="entry name" value="PRK09437.1"/>
    <property type="match status" value="1"/>
</dbReference>
<dbReference type="PANTHER" id="PTHR42801">
    <property type="entry name" value="THIOREDOXIN-DEPENDENT PEROXIDE REDUCTASE"/>
    <property type="match status" value="1"/>
</dbReference>
<evidence type="ECO:0000313" key="15">
    <source>
        <dbReference type="Proteomes" id="UP000664293"/>
    </source>
</evidence>
<dbReference type="Pfam" id="PF00578">
    <property type="entry name" value="AhpC-TSA"/>
    <property type="match status" value="1"/>
</dbReference>
<accession>A0ABS3E864</accession>
<evidence type="ECO:0000313" key="14">
    <source>
        <dbReference type="EMBL" id="MBN8431494.1"/>
    </source>
</evidence>
<dbReference type="CDD" id="cd03017">
    <property type="entry name" value="PRX_BCP"/>
    <property type="match status" value="1"/>
</dbReference>
<dbReference type="GO" id="GO:0004601">
    <property type="term" value="F:peroxidase activity"/>
    <property type="evidence" value="ECO:0007669"/>
    <property type="project" value="UniProtKB-KW"/>
</dbReference>
<dbReference type="EC" id="1.11.1.24" evidence="3"/>
<dbReference type="PANTHER" id="PTHR42801:SF4">
    <property type="entry name" value="AHPC_TSA FAMILY PROTEIN"/>
    <property type="match status" value="1"/>
</dbReference>
<keyword evidence="5" id="KW-0049">Antioxidant</keyword>
<comment type="subunit">
    <text evidence="2">Monomer.</text>
</comment>
<dbReference type="InterPro" id="IPR036249">
    <property type="entry name" value="Thioredoxin-like_sf"/>
</dbReference>
<keyword evidence="7" id="KW-1015">Disulfide bond</keyword>
<gene>
    <name evidence="14" type="primary">bcp</name>
    <name evidence="14" type="ORF">JF535_11585</name>
</gene>
<comment type="catalytic activity">
    <reaction evidence="12">
        <text>a hydroperoxide + [thioredoxin]-dithiol = an alcohol + [thioredoxin]-disulfide + H2O</text>
        <dbReference type="Rhea" id="RHEA:62620"/>
        <dbReference type="Rhea" id="RHEA-COMP:10698"/>
        <dbReference type="Rhea" id="RHEA-COMP:10700"/>
        <dbReference type="ChEBI" id="CHEBI:15377"/>
        <dbReference type="ChEBI" id="CHEBI:29950"/>
        <dbReference type="ChEBI" id="CHEBI:30879"/>
        <dbReference type="ChEBI" id="CHEBI:35924"/>
        <dbReference type="ChEBI" id="CHEBI:50058"/>
        <dbReference type="EC" id="1.11.1.24"/>
    </reaction>
</comment>
<comment type="function">
    <text evidence="1">Thiol-specific peroxidase that catalyzes the reduction of hydrogen peroxide and organic hydroperoxides to water and alcohols, respectively. Plays a role in cell protection against oxidative stress by detoxifying peroxides and as sensor of hydrogen peroxide-mediated signaling events.</text>
</comment>
<dbReference type="InterPro" id="IPR050924">
    <property type="entry name" value="Peroxiredoxin_BCP/PrxQ"/>
</dbReference>
<evidence type="ECO:0000256" key="3">
    <source>
        <dbReference type="ARBA" id="ARBA00013017"/>
    </source>
</evidence>
<evidence type="ECO:0000256" key="6">
    <source>
        <dbReference type="ARBA" id="ARBA00023002"/>
    </source>
</evidence>
<name>A0ABS3E864_9GAMM</name>
<evidence type="ECO:0000256" key="10">
    <source>
        <dbReference type="ARBA" id="ARBA00038489"/>
    </source>
</evidence>
<sequence>MAHPKIGNLAPVFTLNNQNGEKVALKDFRGEKNVVLYFYPKALTPGCTTQACGIRDIADELAKRDTVVFGLSPDPEAKLQKFMEKHALNFDLLADEDHKVADKYGCWGLKKFMGKEYMGLIRTTFIVDKEGRLQHVMDKFKTKTHHEDLLNWLDEHLV</sequence>
<keyword evidence="6" id="KW-0560">Oxidoreductase</keyword>
<dbReference type="SUPFAM" id="SSF52833">
    <property type="entry name" value="Thioredoxin-like"/>
    <property type="match status" value="1"/>
</dbReference>
<dbReference type="InterPro" id="IPR013766">
    <property type="entry name" value="Thioredoxin_domain"/>
</dbReference>
<comment type="caution">
    <text evidence="14">The sequence shown here is derived from an EMBL/GenBank/DDBJ whole genome shotgun (WGS) entry which is preliminary data.</text>
</comment>
<proteinExistence type="inferred from homology"/>
<dbReference type="RefSeq" id="WP_207002245.1">
    <property type="nucleotide sequence ID" value="NZ_JAEKJR010000002.1"/>
</dbReference>
<dbReference type="EMBL" id="JAEKJR010000002">
    <property type="protein sequence ID" value="MBN8431494.1"/>
    <property type="molecule type" value="Genomic_DNA"/>
</dbReference>
<dbReference type="PIRSF" id="PIRSF000239">
    <property type="entry name" value="AHPC"/>
    <property type="match status" value="1"/>
</dbReference>
<comment type="similarity">
    <text evidence="10">Belongs to the peroxiredoxin family. BCP/PrxQ subfamily.</text>
</comment>
<dbReference type="Proteomes" id="UP000664293">
    <property type="component" value="Unassembled WGS sequence"/>
</dbReference>
<evidence type="ECO:0000256" key="4">
    <source>
        <dbReference type="ARBA" id="ARBA00022559"/>
    </source>
</evidence>
<dbReference type="Gene3D" id="3.40.30.10">
    <property type="entry name" value="Glutaredoxin"/>
    <property type="match status" value="1"/>
</dbReference>
<evidence type="ECO:0000256" key="1">
    <source>
        <dbReference type="ARBA" id="ARBA00003330"/>
    </source>
</evidence>
<feature type="domain" description="Thioredoxin" evidence="13">
    <location>
        <begin position="4"/>
        <end position="158"/>
    </location>
</feature>
<evidence type="ECO:0000259" key="13">
    <source>
        <dbReference type="PROSITE" id="PS51352"/>
    </source>
</evidence>
<keyword evidence="15" id="KW-1185">Reference proteome</keyword>
<protein>
    <recommendedName>
        <fullName evidence="3">thioredoxin-dependent peroxiredoxin</fullName>
        <ecNumber evidence="3">1.11.1.24</ecNumber>
    </recommendedName>
    <alternativeName>
        <fullName evidence="9">Thioredoxin peroxidase</fullName>
    </alternativeName>
    <alternativeName>
        <fullName evidence="11">Thioredoxin-dependent peroxiredoxin Bcp</fullName>
    </alternativeName>
</protein>
<evidence type="ECO:0000256" key="5">
    <source>
        <dbReference type="ARBA" id="ARBA00022862"/>
    </source>
</evidence>